<reference evidence="10 11" key="1">
    <citation type="journal article" date="2024" name="IMA Fungus">
        <title>IMA Genome - F19 : A genome assembly and annotation guide to empower mycologists, including annotated draft genome sequences of Ceratocystis pirilliformis, Diaporthe australafricana, Fusarium ophioides, Paecilomyces lecythidis, and Sporothrix stenoceras.</title>
        <authorList>
            <person name="Aylward J."/>
            <person name="Wilson A.M."/>
            <person name="Visagie C.M."/>
            <person name="Spraker J."/>
            <person name="Barnes I."/>
            <person name="Buitendag C."/>
            <person name="Ceriani C."/>
            <person name="Del Mar Angel L."/>
            <person name="du Plessis D."/>
            <person name="Fuchs T."/>
            <person name="Gasser K."/>
            <person name="Kramer D."/>
            <person name="Li W."/>
            <person name="Munsamy K."/>
            <person name="Piso A."/>
            <person name="Price J.L."/>
            <person name="Sonnekus B."/>
            <person name="Thomas C."/>
            <person name="van der Nest A."/>
            <person name="van Dijk A."/>
            <person name="van Heerden A."/>
            <person name="van Vuuren N."/>
            <person name="Yilmaz N."/>
            <person name="Duong T.A."/>
            <person name="van der Merwe N.A."/>
            <person name="Wingfield M.J."/>
            <person name="Wingfield B.D."/>
        </authorList>
    </citation>
    <scope>NUCLEOTIDE SEQUENCE [LARGE SCALE GENOMIC DNA]</scope>
    <source>
        <strain evidence="10 11">CMW 12675</strain>
    </source>
</reference>
<name>A0ABR3ZJH0_9PEZI</name>
<accession>A0ABR3ZJH0</accession>
<feature type="compositionally biased region" description="Polar residues" evidence="8">
    <location>
        <begin position="506"/>
        <end position="526"/>
    </location>
</feature>
<evidence type="ECO:0000259" key="9">
    <source>
        <dbReference type="PROSITE" id="PS51299"/>
    </source>
</evidence>
<evidence type="ECO:0000256" key="3">
    <source>
        <dbReference type="ARBA" id="ARBA00022969"/>
    </source>
</evidence>
<gene>
    <name evidence="10" type="ORF">Cpir12675_001270</name>
</gene>
<organism evidence="10 11">
    <name type="scientific">Ceratocystis pirilliformis</name>
    <dbReference type="NCBI Taxonomy" id="259994"/>
    <lineage>
        <taxon>Eukaryota</taxon>
        <taxon>Fungi</taxon>
        <taxon>Dikarya</taxon>
        <taxon>Ascomycota</taxon>
        <taxon>Pezizomycotina</taxon>
        <taxon>Sordariomycetes</taxon>
        <taxon>Hypocreomycetidae</taxon>
        <taxon>Microascales</taxon>
        <taxon>Ceratocystidaceae</taxon>
        <taxon>Ceratocystis</taxon>
    </lineage>
</organism>
<keyword evidence="7" id="KW-0183">Conidiation</keyword>
<feature type="region of interest" description="Disordered" evidence="8">
    <location>
        <begin position="325"/>
        <end position="375"/>
    </location>
</feature>
<dbReference type="Proteomes" id="UP001583280">
    <property type="component" value="Unassembled WGS sequence"/>
</dbReference>
<dbReference type="PANTHER" id="PTHR47792:SF1">
    <property type="entry name" value="PROTEIN SOK2-RELATED"/>
    <property type="match status" value="1"/>
</dbReference>
<dbReference type="InterPro" id="IPR036887">
    <property type="entry name" value="HTH_APSES_sf"/>
</dbReference>
<evidence type="ECO:0000256" key="8">
    <source>
        <dbReference type="SAM" id="MobiDB-lite"/>
    </source>
</evidence>
<evidence type="ECO:0000313" key="11">
    <source>
        <dbReference type="Proteomes" id="UP001583280"/>
    </source>
</evidence>
<comment type="caution">
    <text evidence="10">The sequence shown here is derived from an EMBL/GenBank/DDBJ whole genome shotgun (WGS) entry which is preliminary data.</text>
</comment>
<evidence type="ECO:0000256" key="7">
    <source>
        <dbReference type="ARBA" id="ARBA00023321"/>
    </source>
</evidence>
<dbReference type="PANTHER" id="PTHR47792">
    <property type="entry name" value="PROTEIN SOK2-RELATED"/>
    <property type="match status" value="1"/>
</dbReference>
<comment type="similarity">
    <text evidence="2">Belongs to the EFG1/PHD1/stuA family.</text>
</comment>
<evidence type="ECO:0000256" key="4">
    <source>
        <dbReference type="ARBA" id="ARBA00023015"/>
    </source>
</evidence>
<protein>
    <recommendedName>
        <fullName evidence="9">HTH APSES-type domain-containing protein</fullName>
    </recommendedName>
</protein>
<dbReference type="SUPFAM" id="SSF54616">
    <property type="entry name" value="DNA-binding domain of Mlu1-box binding protein MBP1"/>
    <property type="match status" value="1"/>
</dbReference>
<evidence type="ECO:0000313" key="10">
    <source>
        <dbReference type="EMBL" id="KAL1899689.1"/>
    </source>
</evidence>
<dbReference type="EMBL" id="JAWDJO010000019">
    <property type="protein sequence ID" value="KAL1899689.1"/>
    <property type="molecule type" value="Genomic_DNA"/>
</dbReference>
<feature type="compositionally biased region" description="Polar residues" evidence="8">
    <location>
        <begin position="359"/>
        <end position="373"/>
    </location>
</feature>
<feature type="region of interest" description="Disordered" evidence="8">
    <location>
        <begin position="1"/>
        <end position="29"/>
    </location>
</feature>
<dbReference type="Gene3D" id="3.10.260.10">
    <property type="entry name" value="Transcription regulator HTH, APSES-type DNA-binding domain"/>
    <property type="match status" value="1"/>
</dbReference>
<evidence type="ECO:0000256" key="2">
    <source>
        <dbReference type="ARBA" id="ARBA00007247"/>
    </source>
</evidence>
<proteinExistence type="inferred from homology"/>
<feature type="domain" description="HTH APSES-type" evidence="9">
    <location>
        <begin position="114"/>
        <end position="220"/>
    </location>
</feature>
<dbReference type="InterPro" id="IPR029790">
    <property type="entry name" value="EFG1/Phd1/StuA"/>
</dbReference>
<feature type="compositionally biased region" description="Polar residues" evidence="8">
    <location>
        <begin position="341"/>
        <end position="350"/>
    </location>
</feature>
<feature type="compositionally biased region" description="Basic and acidic residues" evidence="8">
    <location>
        <begin position="425"/>
        <end position="443"/>
    </location>
</feature>
<evidence type="ECO:0000256" key="1">
    <source>
        <dbReference type="ARBA" id="ARBA00004123"/>
    </source>
</evidence>
<dbReference type="InterPro" id="IPR003163">
    <property type="entry name" value="Tscrpt_reg_HTH_APSES-type"/>
</dbReference>
<dbReference type="Pfam" id="PF04383">
    <property type="entry name" value="KilA-N"/>
    <property type="match status" value="1"/>
</dbReference>
<comment type="subcellular location">
    <subcellularLocation>
        <location evidence="1">Nucleus</location>
    </subcellularLocation>
</comment>
<sequence>MSQGDMYYQPIPGSQQAPQGPPNMAHYQTTPSSLIHSATPQYPPPYNHQYYAPTMPSHGHGSMHGAMGTVLPPPVSGVPSHGPIHGHTQAVHGHYTPTTMDTTGQIAPPGMKPRVTATLWEDEGSVCFQVEAKGICVARREDDNMINGTKLLNVAGMTRGRRDGILKSEKQRRVVKIGPMHLKGVWIPYERALDFANKEKITELLYPLFVHQISTLLCHPANSTRTNQVLAAHERRKQEHSLSQGLPALHHQPQLALPAPAPPLASHATMTRPALDRGQTFPTPPATAGSVMGGIGSSDGFQWSQQAQGTHSMIMDPNVHNRSIPTPATTPPGGAMGPMQAYSQTPSAQHYDSRPPMYNTASSQQSPYQNSAPMPQERVYQGSYVKTEMAPPASRSGSIVEVEQQEKAGAGIIPSDQNSQVVPHGEQEPEADHENEYTHDSTYDNRNAPQYNYPAPTPVAPMPETQIPSDTGSPSHGNNGRATPRTTNSHNFYPPPSTVSYPTSPRNMSSNNVFHVMNNDRNNSGAATPDNETFPKIEMSKGYTPQPPVGNNNSGSAGIKRSLDDDEETVLDVKRRKTELSADGNASSGYDSVSRSNGVAVPRRR</sequence>
<dbReference type="SMART" id="SM01252">
    <property type="entry name" value="KilA-N"/>
    <property type="match status" value="1"/>
</dbReference>
<feature type="compositionally biased region" description="Polar residues" evidence="8">
    <location>
        <begin position="584"/>
        <end position="597"/>
    </location>
</feature>
<keyword evidence="5" id="KW-0238">DNA-binding</keyword>
<feature type="region of interest" description="Disordered" evidence="8">
    <location>
        <begin position="411"/>
        <end position="605"/>
    </location>
</feature>
<dbReference type="InterPro" id="IPR018004">
    <property type="entry name" value="KilA/APSES_HTH"/>
</dbReference>
<feature type="compositionally biased region" description="Polar residues" evidence="8">
    <location>
        <begin position="466"/>
        <end position="491"/>
    </location>
</feature>
<keyword evidence="3" id="KW-0749">Sporulation</keyword>
<evidence type="ECO:0000256" key="6">
    <source>
        <dbReference type="ARBA" id="ARBA00023163"/>
    </source>
</evidence>
<feature type="compositionally biased region" description="Low complexity" evidence="8">
    <location>
        <begin position="325"/>
        <end position="339"/>
    </location>
</feature>
<keyword evidence="11" id="KW-1185">Reference proteome</keyword>
<keyword evidence="6" id="KW-0804">Transcription</keyword>
<dbReference type="PROSITE" id="PS51299">
    <property type="entry name" value="HTH_APSES"/>
    <property type="match status" value="1"/>
</dbReference>
<evidence type="ECO:0000256" key="5">
    <source>
        <dbReference type="ARBA" id="ARBA00023125"/>
    </source>
</evidence>
<keyword evidence="4" id="KW-0805">Transcription regulation</keyword>